<dbReference type="Gene3D" id="2.120.10.30">
    <property type="entry name" value="TolB, C-terminal domain"/>
    <property type="match status" value="1"/>
</dbReference>
<dbReference type="GO" id="GO:0008270">
    <property type="term" value="F:zinc ion binding"/>
    <property type="evidence" value="ECO:0007669"/>
    <property type="project" value="InterPro"/>
</dbReference>
<protein>
    <recommendedName>
        <fullName evidence="10">Major facilitator superfamily (MFS) profile domain-containing protein</fullName>
    </recommendedName>
</protein>
<feature type="transmembrane region" description="Helical" evidence="9">
    <location>
        <begin position="805"/>
        <end position="825"/>
    </location>
</feature>
<dbReference type="PROSITE" id="PS00217">
    <property type="entry name" value="SUGAR_TRANSPORT_2"/>
    <property type="match status" value="1"/>
</dbReference>
<keyword evidence="3" id="KW-0813">Transport</keyword>
<evidence type="ECO:0000256" key="4">
    <source>
        <dbReference type="ARBA" id="ARBA00022692"/>
    </source>
</evidence>
<feature type="region of interest" description="Disordered" evidence="8">
    <location>
        <begin position="902"/>
        <end position="924"/>
    </location>
</feature>
<feature type="transmembrane region" description="Helical" evidence="9">
    <location>
        <begin position="534"/>
        <end position="554"/>
    </location>
</feature>
<accession>A0A8H4SUM8</accession>
<dbReference type="InterPro" id="IPR020846">
    <property type="entry name" value="MFS_dom"/>
</dbReference>
<dbReference type="InterPro" id="IPR003663">
    <property type="entry name" value="Sugar/inositol_transpt"/>
</dbReference>
<proteinExistence type="inferred from homology"/>
<feature type="transmembrane region" description="Helical" evidence="9">
    <location>
        <begin position="446"/>
        <end position="465"/>
    </location>
</feature>
<feature type="transmembrane region" description="Helical" evidence="9">
    <location>
        <begin position="729"/>
        <end position="747"/>
    </location>
</feature>
<dbReference type="Proteomes" id="UP000604273">
    <property type="component" value="Unassembled WGS sequence"/>
</dbReference>
<dbReference type="CDD" id="cd12148">
    <property type="entry name" value="fungal_TF_MHR"/>
    <property type="match status" value="1"/>
</dbReference>
<evidence type="ECO:0000256" key="6">
    <source>
        <dbReference type="ARBA" id="ARBA00023136"/>
    </source>
</evidence>
<reference evidence="11" key="1">
    <citation type="journal article" date="2020" name="BMC Genomics">
        <title>Correction to: Identification and distribution of gene clusters required for synthesis of sphingolipid metabolism inhibitors in diverse species of the filamentous fungus Fusarium.</title>
        <authorList>
            <person name="Kim H.S."/>
            <person name="Lohmar J.M."/>
            <person name="Busman M."/>
            <person name="Brown D.W."/>
            <person name="Naumann T.A."/>
            <person name="Divon H.H."/>
            <person name="Lysoe E."/>
            <person name="Uhlig S."/>
            <person name="Proctor R.H."/>
        </authorList>
    </citation>
    <scope>NUCLEOTIDE SEQUENCE</scope>
    <source>
        <strain evidence="11">NRRL 45417</strain>
    </source>
</reference>
<keyword evidence="12" id="KW-1185">Reference proteome</keyword>
<dbReference type="PANTHER" id="PTHR48022:SF59">
    <property type="entry name" value="MAJOR FACILITATOR SUPERFAMILY (MFS) PROFILE DOMAIN-CONTAINING PROTEIN"/>
    <property type="match status" value="1"/>
</dbReference>
<feature type="domain" description="Major facilitator superfamily (MFS) profile" evidence="10">
    <location>
        <begin position="399"/>
        <end position="860"/>
    </location>
</feature>
<feature type="transmembrane region" description="Helical" evidence="9">
    <location>
        <begin position="698"/>
        <end position="722"/>
    </location>
</feature>
<evidence type="ECO:0000256" key="2">
    <source>
        <dbReference type="ARBA" id="ARBA00010992"/>
    </source>
</evidence>
<feature type="transmembrane region" description="Helical" evidence="9">
    <location>
        <begin position="767"/>
        <end position="793"/>
    </location>
</feature>
<feature type="transmembrane region" description="Helical" evidence="9">
    <location>
        <begin position="477"/>
        <end position="494"/>
    </location>
</feature>
<feature type="transmembrane region" description="Helical" evidence="9">
    <location>
        <begin position="391"/>
        <end position="409"/>
    </location>
</feature>
<dbReference type="Gene3D" id="1.20.1250.20">
    <property type="entry name" value="MFS general substrate transporter like domains"/>
    <property type="match status" value="1"/>
</dbReference>
<dbReference type="PROSITE" id="PS00216">
    <property type="entry name" value="SUGAR_TRANSPORT_1"/>
    <property type="match status" value="1"/>
</dbReference>
<comment type="similarity">
    <text evidence="2">Belongs to the major facilitator superfamily. Sugar transporter (TC 2.A.1.1) family.</text>
</comment>
<organism evidence="11 12">
    <name type="scientific">Fusarium gaditjirri</name>
    <dbReference type="NCBI Taxonomy" id="282569"/>
    <lineage>
        <taxon>Eukaryota</taxon>
        <taxon>Fungi</taxon>
        <taxon>Dikarya</taxon>
        <taxon>Ascomycota</taxon>
        <taxon>Pezizomycotina</taxon>
        <taxon>Sordariomycetes</taxon>
        <taxon>Hypocreomycetidae</taxon>
        <taxon>Hypocreales</taxon>
        <taxon>Nectriaceae</taxon>
        <taxon>Fusarium</taxon>
        <taxon>Fusarium nisikadoi species complex</taxon>
    </lineage>
</organism>
<evidence type="ECO:0000256" key="9">
    <source>
        <dbReference type="SAM" id="Phobius"/>
    </source>
</evidence>
<name>A0A8H4SUM8_9HYPO</name>
<dbReference type="GO" id="GO:0016020">
    <property type="term" value="C:membrane"/>
    <property type="evidence" value="ECO:0007669"/>
    <property type="project" value="UniProtKB-SubCell"/>
</dbReference>
<dbReference type="InterPro" id="IPR011042">
    <property type="entry name" value="6-blade_b-propeller_TolB-like"/>
</dbReference>
<sequence>MNFYPPPPVIKAEVYLRIPDDKRCLGQESEWRGGFAGSFQHIFLEGPVVDSAGNLYVVDVPYGRILKIDNDKNVTVACTWDGEPNGLVGTVDGDLLVADYKQGILSLNPETGKIGPKLTRKNLERFKGPNDLIVDSKDNLYFTDQGQTGMTDPTGRVYRLSPDGRLDTLLDNGPSPNGLVLSRDERFLYVAMTRANQVWRLPLHADGTTSKAGVFFQSFGNSGPDGLALDEEGNLFICHPSLGSIFVVDTHGVPKARIPFVLSHESRDTENRLTAYYILIPLSLLEAGQWPKSRDPWQRFGNPHSSIESLSGGSTITVILGVSPPKTSWHDITPDAMARLTKSTHPLQALVCVPLILPTFTRGNTYTLLNMARPNMIKATKRAIKDSPREIFNWYLLLCTFVWSFSGVAKGFDEGNIASLVIMEVFKERFGIDKQTDHQYANTKGWIVAIATAGAVFGCLGCVWLTQRLGRTRTFQFFTVVYMAGIFGQTFSNGNLGALYATRVISGIGIGATTVLPPVYIAEISPQPIRGLLTLQYTCCQQLGVVFGFFFNYGVTKYHAGTNLQWQLPTALQLIPAVIWGVGTFFTPETPRFLLSQNKKTEALATLSRFRGLPEDHPYVQSEFQGIESQLNHEIEIVSGANTWDLIKETFTDLSNRRRFVLMFACHVFGQWSGANAITQYSPTIFGYLGIEGTEARFLATGCYAILKFVSVVIFSVFVIDFIGRRRSLMTGITMQIFTLAFVGAYLKVTNGWTPEKIGASSSAMAASRAAIAAIYIHAIAWSIGWFSIPYLVSAEVFPLRIRSINVSILMAIHWAMYFGCSRAMPSLLAATQRYGAFMFFLSICTISLVYVYFAMPETSGRSLESMDKLFERPWYTVHKIAYPTADDLKPAAREILEPEMKDQDFGPSQSRMEEDVASPKTSSVSILRSEEDQVVESVGLFQCLVFPNLTIVHARMIDELERKEQELSSRLQELESVAVVDPSTVDTSSPDDRQTVRSIAASSPATREGASLSFIAHLFSDANWRKSHATLLRTLADAPGTDEVSIAPCSLPSAVEAQMLFEKYLSWAHIQNPFLLRRSVWALHQRLFNGQGTSTKGSSHDLFRAFMICAIGAVLPYRNKLHHRHPEAYYNAALQHLGGDFLTRGLESVQDLLLICRLGIYHPIGTSIWDVVRLCGRLCIELGLHNGTDVRGDLLQTQLRRRVFWQFYLIDRYSSTTLDRPFSIDDADIETKFPVEVSDEELEAASQSIQSLDSFNFTREPNVQNEMTVFFISVRLRQISSHIQTEFSKLRRKISNSRSKYLLAGHVHVVMTKLFKELKDWRNSNPIIQEPSCLYETQEWYDLLIARERLSVLRRAIDLVPKVNGSPSKEILTVFLRSALETIERYHIVCQKREMMTHTRSYFHMLFTAGLSVMYCISVSKKITQEDMRASHQGLLRCQELLNSVARLLPDAKSYVSVFEALHRDVSQRLWPNVRDVSVGLPVDPALGFSNDISNFNERNFSPDLGTTSLPGPLGNMPDFSTNRQFFDQSLQARTGIMDPVSQFSVPGQDGNDISEEYQDGTSVNWALLNYDSLWNMESALGQYVYGDPTNPSVWDGFEF</sequence>
<dbReference type="GO" id="GO:0003677">
    <property type="term" value="F:DNA binding"/>
    <property type="evidence" value="ECO:0007669"/>
    <property type="project" value="InterPro"/>
</dbReference>
<dbReference type="InterPro" id="IPR005828">
    <property type="entry name" value="MFS_sugar_transport-like"/>
</dbReference>
<dbReference type="Pfam" id="PF04082">
    <property type="entry name" value="Fungal_trans"/>
    <property type="match status" value="1"/>
</dbReference>
<dbReference type="InterPro" id="IPR036259">
    <property type="entry name" value="MFS_trans_sf"/>
</dbReference>
<evidence type="ECO:0000256" key="7">
    <source>
        <dbReference type="ARBA" id="ARBA00023242"/>
    </source>
</evidence>
<keyword evidence="4 9" id="KW-0812">Transmembrane</keyword>
<keyword evidence="5 9" id="KW-1133">Transmembrane helix</keyword>
<dbReference type="SMART" id="SM00906">
    <property type="entry name" value="Fungal_trans"/>
    <property type="match status" value="1"/>
</dbReference>
<evidence type="ECO:0000256" key="1">
    <source>
        <dbReference type="ARBA" id="ARBA00004141"/>
    </source>
</evidence>
<dbReference type="SUPFAM" id="SSF103473">
    <property type="entry name" value="MFS general substrate transporter"/>
    <property type="match status" value="1"/>
</dbReference>
<dbReference type="SUPFAM" id="SSF63829">
    <property type="entry name" value="Calcium-dependent phosphotriesterase"/>
    <property type="match status" value="1"/>
</dbReference>
<evidence type="ECO:0000256" key="3">
    <source>
        <dbReference type="ARBA" id="ARBA00022448"/>
    </source>
</evidence>
<reference evidence="11" key="2">
    <citation type="submission" date="2020-05" db="EMBL/GenBank/DDBJ databases">
        <authorList>
            <person name="Kim H.-S."/>
            <person name="Proctor R.H."/>
            <person name="Brown D.W."/>
        </authorList>
    </citation>
    <scope>NUCLEOTIDE SEQUENCE</scope>
    <source>
        <strain evidence="11">NRRL 45417</strain>
    </source>
</reference>
<dbReference type="PRINTS" id="PR00171">
    <property type="entry name" value="SUGRTRNSPORT"/>
</dbReference>
<dbReference type="InterPro" id="IPR013658">
    <property type="entry name" value="SGL"/>
</dbReference>
<dbReference type="NCBIfam" id="TIGR00879">
    <property type="entry name" value="SP"/>
    <property type="match status" value="1"/>
</dbReference>
<evidence type="ECO:0000256" key="8">
    <source>
        <dbReference type="SAM" id="MobiDB-lite"/>
    </source>
</evidence>
<dbReference type="OrthoDB" id="5296287at2759"/>
<dbReference type="Pfam" id="PF00083">
    <property type="entry name" value="Sugar_tr"/>
    <property type="match status" value="1"/>
</dbReference>
<comment type="caution">
    <text evidence="11">The sequence shown here is derived from an EMBL/GenBank/DDBJ whole genome shotgun (WGS) entry which is preliminary data.</text>
</comment>
<feature type="region of interest" description="Disordered" evidence="8">
    <location>
        <begin position="982"/>
        <end position="1003"/>
    </location>
</feature>
<evidence type="ECO:0000259" key="10">
    <source>
        <dbReference type="PROSITE" id="PS50850"/>
    </source>
</evidence>
<evidence type="ECO:0000256" key="5">
    <source>
        <dbReference type="ARBA" id="ARBA00022989"/>
    </source>
</evidence>
<dbReference type="PROSITE" id="PS50850">
    <property type="entry name" value="MFS"/>
    <property type="match status" value="1"/>
</dbReference>
<dbReference type="InterPro" id="IPR007219">
    <property type="entry name" value="XnlR_reg_dom"/>
</dbReference>
<dbReference type="FunFam" id="1.20.1250.20:FF:000313">
    <property type="entry name" value="MFS quinate transporter"/>
    <property type="match status" value="1"/>
</dbReference>
<dbReference type="EMBL" id="JABFAI010000342">
    <property type="protein sequence ID" value="KAF4946012.1"/>
    <property type="molecule type" value="Genomic_DNA"/>
</dbReference>
<dbReference type="InterPro" id="IPR050360">
    <property type="entry name" value="MFS_Sugar_Transporters"/>
</dbReference>
<dbReference type="GO" id="GO:0005351">
    <property type="term" value="F:carbohydrate:proton symporter activity"/>
    <property type="evidence" value="ECO:0007669"/>
    <property type="project" value="TreeGrafter"/>
</dbReference>
<feature type="transmembrane region" description="Helical" evidence="9">
    <location>
        <begin position="500"/>
        <end position="522"/>
    </location>
</feature>
<evidence type="ECO:0000313" key="12">
    <source>
        <dbReference type="Proteomes" id="UP000604273"/>
    </source>
</evidence>
<keyword evidence="7" id="KW-0539">Nucleus</keyword>
<gene>
    <name evidence="11" type="ORF">FGADI_11516</name>
</gene>
<evidence type="ECO:0000313" key="11">
    <source>
        <dbReference type="EMBL" id="KAF4946012.1"/>
    </source>
</evidence>
<dbReference type="InterPro" id="IPR005829">
    <property type="entry name" value="Sugar_transporter_CS"/>
</dbReference>
<feature type="transmembrane region" description="Helical" evidence="9">
    <location>
        <begin position="837"/>
        <end position="856"/>
    </location>
</feature>
<comment type="subcellular location">
    <subcellularLocation>
        <location evidence="1">Membrane</location>
        <topology evidence="1">Multi-pass membrane protein</topology>
    </subcellularLocation>
</comment>
<dbReference type="Pfam" id="PF08450">
    <property type="entry name" value="SGL"/>
    <property type="match status" value="1"/>
</dbReference>
<keyword evidence="6 9" id="KW-0472">Membrane</keyword>
<dbReference type="GO" id="GO:0006351">
    <property type="term" value="P:DNA-templated transcription"/>
    <property type="evidence" value="ECO:0007669"/>
    <property type="project" value="InterPro"/>
</dbReference>
<dbReference type="PANTHER" id="PTHR48022">
    <property type="entry name" value="PLASTIDIC GLUCOSE TRANSPORTER 4"/>
    <property type="match status" value="1"/>
</dbReference>